<name>A0A2K6FFB7_PROCO</name>
<feature type="region of interest" description="Disordered" evidence="4">
    <location>
        <begin position="262"/>
        <end position="291"/>
    </location>
</feature>
<dbReference type="PROSITE" id="PS50102">
    <property type="entry name" value="RRM"/>
    <property type="match status" value="2"/>
</dbReference>
<evidence type="ECO:0000313" key="6">
    <source>
        <dbReference type="Ensembl" id="ENSPCOP00000012657.1"/>
    </source>
</evidence>
<dbReference type="STRING" id="379532.ENSPCOP00000012657"/>
<dbReference type="Ensembl" id="ENSPCOT00000023259.1">
    <property type="protein sequence ID" value="ENSPCOP00000012657.1"/>
    <property type="gene ID" value="ENSPCOG00000017921.1"/>
</dbReference>
<dbReference type="GO" id="GO:0003730">
    <property type="term" value="F:mRNA 3'-UTR binding"/>
    <property type="evidence" value="ECO:0007669"/>
    <property type="project" value="TreeGrafter"/>
</dbReference>
<dbReference type="SUPFAM" id="SSF54928">
    <property type="entry name" value="RNA-binding domain, RBD"/>
    <property type="match status" value="2"/>
</dbReference>
<feature type="compositionally biased region" description="Gly residues" evidence="4">
    <location>
        <begin position="197"/>
        <end position="213"/>
    </location>
</feature>
<dbReference type="InterPro" id="IPR012677">
    <property type="entry name" value="Nucleotide-bd_a/b_plait_sf"/>
</dbReference>
<protein>
    <recommendedName>
        <fullName evidence="5">RRM domain-containing protein</fullName>
    </recommendedName>
</protein>
<proteinExistence type="predicted"/>
<dbReference type="PANTHER" id="PTHR48026">
    <property type="entry name" value="HOMOLOGOUS TO DROSOPHILA SQD (SQUID) PROTEIN"/>
    <property type="match status" value="1"/>
</dbReference>
<evidence type="ECO:0000256" key="3">
    <source>
        <dbReference type="PROSITE-ProRule" id="PRU00176"/>
    </source>
</evidence>
<dbReference type="PANTHER" id="PTHR48026:SF2">
    <property type="entry name" value="HETEROGENEOUS NUCLEAR RIBONUCLEOPROTEIN A1-RELATED"/>
    <property type="match status" value="1"/>
</dbReference>
<dbReference type="GeneTree" id="ENSGT00950000183123"/>
<dbReference type="InterPro" id="IPR035979">
    <property type="entry name" value="RBD_domain_sf"/>
</dbReference>
<dbReference type="Pfam" id="PF11627">
    <property type="entry name" value="HnRNPA1_LC"/>
    <property type="match status" value="1"/>
</dbReference>
<dbReference type="InterPro" id="IPR021662">
    <property type="entry name" value="HnRNPA1/A2_C"/>
</dbReference>
<organism evidence="6 7">
    <name type="scientific">Propithecus coquereli</name>
    <name type="common">Coquerel's sifaka</name>
    <name type="synonym">Propithecus verreauxi coquereli</name>
    <dbReference type="NCBI Taxonomy" id="379532"/>
    <lineage>
        <taxon>Eukaryota</taxon>
        <taxon>Metazoa</taxon>
        <taxon>Chordata</taxon>
        <taxon>Craniata</taxon>
        <taxon>Vertebrata</taxon>
        <taxon>Euteleostomi</taxon>
        <taxon>Mammalia</taxon>
        <taxon>Eutheria</taxon>
        <taxon>Euarchontoglires</taxon>
        <taxon>Primates</taxon>
        <taxon>Strepsirrhini</taxon>
        <taxon>Lemuriformes</taxon>
        <taxon>Indriidae</taxon>
        <taxon>Propithecus</taxon>
    </lineage>
</organism>
<evidence type="ECO:0000256" key="4">
    <source>
        <dbReference type="SAM" id="MobiDB-lite"/>
    </source>
</evidence>
<accession>A0A2K6FFB7</accession>
<reference evidence="6" key="1">
    <citation type="submission" date="2025-08" db="UniProtKB">
        <authorList>
            <consortium name="Ensembl"/>
        </authorList>
    </citation>
    <scope>IDENTIFICATION</scope>
</reference>
<keyword evidence="2 3" id="KW-0694">RNA-binding</keyword>
<dbReference type="FunFam" id="3.30.70.330:FF:000429">
    <property type="entry name" value="Heterogeneous nuclear ribonucleoprotein A1-like 2"/>
    <property type="match status" value="1"/>
</dbReference>
<dbReference type="InterPro" id="IPR000504">
    <property type="entry name" value="RRM_dom"/>
</dbReference>
<dbReference type="AlphaFoldDB" id="A0A2K6FFB7"/>
<dbReference type="Proteomes" id="UP000233160">
    <property type="component" value="Unassembled WGS sequence"/>
</dbReference>
<dbReference type="GO" id="GO:0071013">
    <property type="term" value="C:catalytic step 2 spliceosome"/>
    <property type="evidence" value="ECO:0007669"/>
    <property type="project" value="TreeGrafter"/>
</dbReference>
<feature type="compositionally biased region" description="Polar residues" evidence="4">
    <location>
        <begin position="262"/>
        <end position="271"/>
    </location>
</feature>
<feature type="domain" description="RRM" evidence="5">
    <location>
        <begin position="102"/>
        <end position="181"/>
    </location>
</feature>
<dbReference type="Gene3D" id="3.30.70.330">
    <property type="match status" value="2"/>
</dbReference>
<dbReference type="Pfam" id="PF00076">
    <property type="entry name" value="RRM_1"/>
    <property type="match status" value="2"/>
</dbReference>
<evidence type="ECO:0000259" key="5">
    <source>
        <dbReference type="PROSITE" id="PS50102"/>
    </source>
</evidence>
<evidence type="ECO:0000256" key="2">
    <source>
        <dbReference type="ARBA" id="ARBA00022884"/>
    </source>
</evidence>
<evidence type="ECO:0000313" key="7">
    <source>
        <dbReference type="Proteomes" id="UP000233160"/>
    </source>
</evidence>
<feature type="region of interest" description="Disordered" evidence="4">
    <location>
        <begin position="179"/>
        <end position="213"/>
    </location>
</feature>
<feature type="compositionally biased region" description="Gly residues" evidence="4">
    <location>
        <begin position="273"/>
        <end position="290"/>
    </location>
</feature>
<reference evidence="6" key="2">
    <citation type="submission" date="2025-09" db="UniProtKB">
        <authorList>
            <consortium name="Ensembl"/>
        </authorList>
    </citation>
    <scope>IDENTIFICATION</scope>
</reference>
<keyword evidence="1" id="KW-0677">Repeat</keyword>
<feature type="compositionally biased region" description="Low complexity" evidence="4">
    <location>
        <begin position="184"/>
        <end position="196"/>
    </location>
</feature>
<sequence length="329" mass="34916">MDFSLPTATTAKSESPKEPEQLRKLFVGGLSFEKTDESLRSHFEDPNTKRSRGFGFVSYATVEEAHAAVGARPHKVEGGVVEPKRAVSREDSQRPGAHLTVKKIFVDGIKEDTEEHHLKDYFEQYGEIEVIAIMTDRGSGKKRGFAFVTFDDHDSVDKIVIQKYHTVNGHNCEVRKALSKQEMASASSSQRSQHGSGNFGGGHGGGFGANDNFGPGGNFSGQGGFGGSHGGGGYGGSGDGYSGFGNDGSKFGGGGRYNDFGNYNNQSSNSGPMKGGNFGGRSSGPYGDGGQDFAKVAMVVPVAAVATAVAEGFNYSQETKLSRRREPEQ</sequence>
<dbReference type="FunFam" id="3.30.70.330:FF:000048">
    <property type="entry name" value="Heterogeneous nuclear ribonucleoprotein a1 isoform"/>
    <property type="match status" value="1"/>
</dbReference>
<feature type="region of interest" description="Disordered" evidence="4">
    <location>
        <begin position="1"/>
        <end position="22"/>
    </location>
</feature>
<feature type="compositionally biased region" description="Polar residues" evidence="4">
    <location>
        <begin position="1"/>
        <end position="13"/>
    </location>
</feature>
<dbReference type="GO" id="GO:0000398">
    <property type="term" value="P:mRNA splicing, via spliceosome"/>
    <property type="evidence" value="ECO:0007669"/>
    <property type="project" value="TreeGrafter"/>
</dbReference>
<dbReference type="SMART" id="SM00360">
    <property type="entry name" value="RRM"/>
    <property type="match status" value="2"/>
</dbReference>
<feature type="domain" description="RRM" evidence="5">
    <location>
        <begin position="23"/>
        <end position="94"/>
    </location>
</feature>
<keyword evidence="7" id="KW-1185">Reference proteome</keyword>
<evidence type="ECO:0000256" key="1">
    <source>
        <dbReference type="ARBA" id="ARBA00022737"/>
    </source>
</evidence>